<dbReference type="AlphaFoldDB" id="A0A084WTX8"/>
<dbReference type="EMBL" id="KE525420">
    <property type="protein sequence ID" value="KFB53672.1"/>
    <property type="molecule type" value="Genomic_DNA"/>
</dbReference>
<evidence type="ECO:0000313" key="3">
    <source>
        <dbReference type="Proteomes" id="UP000030765"/>
    </source>
</evidence>
<accession>A0A084WTX8</accession>
<proteinExistence type="predicted"/>
<dbReference type="OrthoDB" id="10262032at2759"/>
<organism evidence="1">
    <name type="scientific">Anopheles sinensis</name>
    <name type="common">Mosquito</name>
    <dbReference type="NCBI Taxonomy" id="74873"/>
    <lineage>
        <taxon>Eukaryota</taxon>
        <taxon>Metazoa</taxon>
        <taxon>Ecdysozoa</taxon>
        <taxon>Arthropoda</taxon>
        <taxon>Hexapoda</taxon>
        <taxon>Insecta</taxon>
        <taxon>Pterygota</taxon>
        <taxon>Neoptera</taxon>
        <taxon>Endopterygota</taxon>
        <taxon>Diptera</taxon>
        <taxon>Nematocera</taxon>
        <taxon>Culicoidea</taxon>
        <taxon>Culicidae</taxon>
        <taxon>Anophelinae</taxon>
        <taxon>Anopheles</taxon>
    </lineage>
</organism>
<dbReference type="VEuPathDB" id="VectorBase:ASIS019632"/>
<protein>
    <submittedName>
        <fullName evidence="1 2">Uncharacterized protein</fullName>
    </submittedName>
</protein>
<gene>
    <name evidence="1" type="ORF">ZHAS_00021921</name>
</gene>
<keyword evidence="3" id="KW-1185">Reference proteome</keyword>
<dbReference type="EMBL" id="ATLV01026937">
    <property type="status" value="NOT_ANNOTATED_CDS"/>
    <property type="molecule type" value="Genomic_DNA"/>
</dbReference>
<reference evidence="1 3" key="1">
    <citation type="journal article" date="2014" name="BMC Genomics">
        <title>Genome sequence of Anopheles sinensis provides insight into genetics basis of mosquito competence for malaria parasites.</title>
        <authorList>
            <person name="Zhou D."/>
            <person name="Zhang D."/>
            <person name="Ding G."/>
            <person name="Shi L."/>
            <person name="Hou Q."/>
            <person name="Ye Y."/>
            <person name="Xu Y."/>
            <person name="Zhou H."/>
            <person name="Xiong C."/>
            <person name="Li S."/>
            <person name="Yu J."/>
            <person name="Hong S."/>
            <person name="Yu X."/>
            <person name="Zou P."/>
            <person name="Chen C."/>
            <person name="Chang X."/>
            <person name="Wang W."/>
            <person name="Lv Y."/>
            <person name="Sun Y."/>
            <person name="Ma L."/>
            <person name="Shen B."/>
            <person name="Zhu C."/>
        </authorList>
    </citation>
    <scope>NUCLEOTIDE SEQUENCE [LARGE SCALE GENOMIC DNA]</scope>
</reference>
<dbReference type="EnsemblMetazoa" id="ASIC021921-RA">
    <property type="protein sequence ID" value="ASIC021921-PA"/>
    <property type="gene ID" value="ASIC021921"/>
</dbReference>
<dbReference type="Proteomes" id="UP000030765">
    <property type="component" value="Unassembled WGS sequence"/>
</dbReference>
<name>A0A084WTX8_ANOSI</name>
<reference evidence="2" key="2">
    <citation type="submission" date="2020-05" db="UniProtKB">
        <authorList>
            <consortium name="EnsemblMetazoa"/>
        </authorList>
    </citation>
    <scope>IDENTIFICATION</scope>
</reference>
<sequence length="76" mass="8417">MDGWNRLISICVPAPTSGLAGELVTGMFYFTDRQLVMNEGSFQSDTCTVVEVDELDALEIDDMKDLEVARLLIGME</sequence>
<dbReference type="Gene3D" id="3.90.550.10">
    <property type="entry name" value="Spore Coat Polysaccharide Biosynthesis Protein SpsA, Chain A"/>
    <property type="match status" value="1"/>
</dbReference>
<evidence type="ECO:0000313" key="2">
    <source>
        <dbReference type="EnsemblMetazoa" id="ASIC021921-PA"/>
    </source>
</evidence>
<evidence type="ECO:0000313" key="1">
    <source>
        <dbReference type="EMBL" id="KFB53672.1"/>
    </source>
</evidence>
<dbReference type="VEuPathDB" id="VectorBase:ASIC021921"/>
<dbReference type="InterPro" id="IPR029044">
    <property type="entry name" value="Nucleotide-diphossugar_trans"/>
</dbReference>